<comment type="caution">
    <text evidence="2">The sequence shown here is derived from an EMBL/GenBank/DDBJ whole genome shotgun (WGS) entry which is preliminary data.</text>
</comment>
<evidence type="ECO:0000313" key="2">
    <source>
        <dbReference type="EMBL" id="KAK1752380.1"/>
    </source>
</evidence>
<protein>
    <submittedName>
        <fullName evidence="2">Uncharacterized protein</fullName>
    </submittedName>
</protein>
<name>A0AAJ0B703_9PEZI</name>
<gene>
    <name evidence="2" type="ORF">QBC47DRAFT_55893</name>
</gene>
<evidence type="ECO:0000313" key="3">
    <source>
        <dbReference type="Proteomes" id="UP001239445"/>
    </source>
</evidence>
<feature type="transmembrane region" description="Helical" evidence="1">
    <location>
        <begin position="105"/>
        <end position="122"/>
    </location>
</feature>
<accession>A0AAJ0B703</accession>
<reference evidence="2" key="1">
    <citation type="submission" date="2023-06" db="EMBL/GenBank/DDBJ databases">
        <title>Genome-scale phylogeny and comparative genomics of the fungal order Sordariales.</title>
        <authorList>
            <consortium name="Lawrence Berkeley National Laboratory"/>
            <person name="Hensen N."/>
            <person name="Bonometti L."/>
            <person name="Westerberg I."/>
            <person name="Brannstrom I.O."/>
            <person name="Guillou S."/>
            <person name="Cros-Aarteil S."/>
            <person name="Calhoun S."/>
            <person name="Haridas S."/>
            <person name="Kuo A."/>
            <person name="Mondo S."/>
            <person name="Pangilinan J."/>
            <person name="Riley R."/>
            <person name="Labutti K."/>
            <person name="Andreopoulos B."/>
            <person name="Lipzen A."/>
            <person name="Chen C."/>
            <person name="Yanf M."/>
            <person name="Daum C."/>
            <person name="Ng V."/>
            <person name="Clum A."/>
            <person name="Steindorff A."/>
            <person name="Ohm R."/>
            <person name="Martin F."/>
            <person name="Silar P."/>
            <person name="Natvig D."/>
            <person name="Lalanne C."/>
            <person name="Gautier V."/>
            <person name="Ament-Velasquez S.L."/>
            <person name="Kruys A."/>
            <person name="Hutchinson M.I."/>
            <person name="Powell A.J."/>
            <person name="Barry K."/>
            <person name="Miller A.N."/>
            <person name="Grigoriev I.V."/>
            <person name="Debuchy R."/>
            <person name="Gladieux P."/>
            <person name="Thoren M.H."/>
            <person name="Johannesson H."/>
        </authorList>
    </citation>
    <scope>NUCLEOTIDE SEQUENCE</scope>
    <source>
        <strain evidence="2">PSN4</strain>
    </source>
</reference>
<organism evidence="2 3">
    <name type="scientific">Echria macrotheca</name>
    <dbReference type="NCBI Taxonomy" id="438768"/>
    <lineage>
        <taxon>Eukaryota</taxon>
        <taxon>Fungi</taxon>
        <taxon>Dikarya</taxon>
        <taxon>Ascomycota</taxon>
        <taxon>Pezizomycotina</taxon>
        <taxon>Sordariomycetes</taxon>
        <taxon>Sordariomycetidae</taxon>
        <taxon>Sordariales</taxon>
        <taxon>Schizotheciaceae</taxon>
        <taxon>Echria</taxon>
    </lineage>
</organism>
<dbReference type="Proteomes" id="UP001239445">
    <property type="component" value="Unassembled WGS sequence"/>
</dbReference>
<dbReference type="AlphaFoldDB" id="A0AAJ0B703"/>
<proteinExistence type="predicted"/>
<keyword evidence="1" id="KW-0812">Transmembrane</keyword>
<sequence>MHLLPCCSHRNPTETWGDVGPCGWVSETVEIIIGAACSVLTWRFTIQSENSLQAESLNQEQLLEPSPGGLFLRPSPELMLCSCLIFGCCVSSFVHRRQEEDTLQFFVYAVYLAAAITAGYGLGASTNLILLGYVPWAMCFAMASSLSGHALYRWSRLEGGLRLGDEEKARSRW</sequence>
<keyword evidence="3" id="KW-1185">Reference proteome</keyword>
<keyword evidence="1" id="KW-1133">Transmembrane helix</keyword>
<keyword evidence="1" id="KW-0472">Membrane</keyword>
<dbReference type="EMBL" id="MU839839">
    <property type="protein sequence ID" value="KAK1752380.1"/>
    <property type="molecule type" value="Genomic_DNA"/>
</dbReference>
<evidence type="ECO:0000256" key="1">
    <source>
        <dbReference type="SAM" id="Phobius"/>
    </source>
</evidence>
<feature type="transmembrane region" description="Helical" evidence="1">
    <location>
        <begin position="128"/>
        <end position="152"/>
    </location>
</feature>